<feature type="compositionally biased region" description="Acidic residues" evidence="1">
    <location>
        <begin position="81"/>
        <end position="94"/>
    </location>
</feature>
<proteinExistence type="predicted"/>
<comment type="caution">
    <text evidence="3">The sequence shown here is derived from an EMBL/GenBank/DDBJ whole genome shotgun (WGS) entry which is preliminary data.</text>
</comment>
<reference evidence="3 4" key="1">
    <citation type="submission" date="2021-01" db="EMBL/GenBank/DDBJ databases">
        <title>Cercospora kikuchii MAFF 305040 whole genome shotgun sequence.</title>
        <authorList>
            <person name="Kashiwa T."/>
            <person name="Suzuki T."/>
        </authorList>
    </citation>
    <scope>NUCLEOTIDE SEQUENCE [LARGE SCALE GENOMIC DNA]</scope>
    <source>
        <strain evidence="3 4">MAFF 305040</strain>
    </source>
</reference>
<keyword evidence="4" id="KW-1185">Reference proteome</keyword>
<dbReference type="RefSeq" id="XP_044660290.1">
    <property type="nucleotide sequence ID" value="XM_044804355.1"/>
</dbReference>
<dbReference type="PROSITE" id="PS50888">
    <property type="entry name" value="BHLH"/>
    <property type="match status" value="1"/>
</dbReference>
<evidence type="ECO:0000259" key="2">
    <source>
        <dbReference type="PROSITE" id="PS50888"/>
    </source>
</evidence>
<organism evidence="3 4">
    <name type="scientific">Cercospora kikuchii</name>
    <dbReference type="NCBI Taxonomy" id="84275"/>
    <lineage>
        <taxon>Eukaryota</taxon>
        <taxon>Fungi</taxon>
        <taxon>Dikarya</taxon>
        <taxon>Ascomycota</taxon>
        <taxon>Pezizomycotina</taxon>
        <taxon>Dothideomycetes</taxon>
        <taxon>Dothideomycetidae</taxon>
        <taxon>Mycosphaerellales</taxon>
        <taxon>Mycosphaerellaceae</taxon>
        <taxon>Cercospora</taxon>
    </lineage>
</organism>
<evidence type="ECO:0000256" key="1">
    <source>
        <dbReference type="SAM" id="MobiDB-lite"/>
    </source>
</evidence>
<dbReference type="Proteomes" id="UP000825890">
    <property type="component" value="Unassembled WGS sequence"/>
</dbReference>
<evidence type="ECO:0000313" key="4">
    <source>
        <dbReference type="Proteomes" id="UP000825890"/>
    </source>
</evidence>
<protein>
    <recommendedName>
        <fullName evidence="2">BHLH domain-containing protein</fullName>
    </recommendedName>
</protein>
<dbReference type="Pfam" id="PF00010">
    <property type="entry name" value="HLH"/>
    <property type="match status" value="1"/>
</dbReference>
<feature type="region of interest" description="Disordered" evidence="1">
    <location>
        <begin position="79"/>
        <end position="141"/>
    </location>
</feature>
<sequence>MMMATTQRNSGSPVVSITGEEIALLERLLHTAKSKSLSPDTSTEDRGVGAFSRQAYAIASLPQANRSGRSFGHAECAYDKYDDEDDDDDSDSEMTPETPDSPVRQLATPEYSQPNGKQLPQPNGKKTFYSSRPHAAVERRYRSTVNEKIRELQKRIPDDFDGDEQAGRSQANTKGAILDRAARYINFMVQSYEEKESRCQQVRCVVERWLRENSG</sequence>
<feature type="domain" description="BHLH" evidence="2">
    <location>
        <begin position="129"/>
        <end position="188"/>
    </location>
</feature>
<dbReference type="EMBL" id="BOLY01000005">
    <property type="protein sequence ID" value="GIZ45803.1"/>
    <property type="molecule type" value="Genomic_DNA"/>
</dbReference>
<gene>
    <name evidence="3" type="ORF">CKM354_000895400</name>
</gene>
<dbReference type="InterPro" id="IPR036638">
    <property type="entry name" value="HLH_DNA-bd_sf"/>
</dbReference>
<dbReference type="GO" id="GO:0046983">
    <property type="term" value="F:protein dimerization activity"/>
    <property type="evidence" value="ECO:0007669"/>
    <property type="project" value="InterPro"/>
</dbReference>
<evidence type="ECO:0000313" key="3">
    <source>
        <dbReference type="EMBL" id="GIZ45803.1"/>
    </source>
</evidence>
<dbReference type="GeneID" id="68294529"/>
<name>A0A9P3CN41_9PEZI</name>
<dbReference type="Gene3D" id="4.10.280.10">
    <property type="entry name" value="Helix-loop-helix DNA-binding domain"/>
    <property type="match status" value="1"/>
</dbReference>
<dbReference type="OrthoDB" id="2133190at2759"/>
<dbReference type="SMART" id="SM00353">
    <property type="entry name" value="HLH"/>
    <property type="match status" value="1"/>
</dbReference>
<feature type="compositionally biased region" description="Polar residues" evidence="1">
    <location>
        <begin position="110"/>
        <end position="121"/>
    </location>
</feature>
<dbReference type="InterPro" id="IPR011598">
    <property type="entry name" value="bHLH_dom"/>
</dbReference>
<dbReference type="AlphaFoldDB" id="A0A9P3CN41"/>
<dbReference type="SUPFAM" id="SSF47459">
    <property type="entry name" value="HLH, helix-loop-helix DNA-binding domain"/>
    <property type="match status" value="1"/>
</dbReference>
<accession>A0A9P3CN41</accession>